<gene>
    <name evidence="2" type="primary">LOC111105827</name>
</gene>
<sequence length="396" mass="44496">MATPSKIKKFEEAQQKFTLSGEVYTRLHSAIYQLCSINYDASVKAIKINPGNINAGRKTSGNGGERFHKASCDAQPFIEKGFIMGDIFRKGIEIATALLEGEIPETKIEKFLLEKLVKMLNSDEPVEIDFASETDLAVVLANHLFGKLATSSSYTIDKTCHAKRKGNRCFCNDEKCVLKGVYGDTSIGNPQVWHGSLDIIIENSIAVENLEEEPNSPGGKSPVEVKTRASFLSLNPQLIAETIVFSFIQKQKHPERSNFLTPLIGVAKSEMLVMFYDSEHDVLLESTLIPLMSRECKSRFSVEAIFITWLVVNYQFLCSGLTKNMLSLKANFFENVKDSIEIYQNELQLQNVTLAAEKLPAQRVQELDHSDFLLKNQQRLFSLQLRKRCTSIVPKN</sequence>
<dbReference type="KEGG" id="cvn:111105827"/>
<dbReference type="RefSeq" id="XP_022295941.1">
    <property type="nucleotide sequence ID" value="XM_022440233.1"/>
</dbReference>
<accession>A0A8B8AXS8</accession>
<keyword evidence="1" id="KW-1185">Reference proteome</keyword>
<protein>
    <submittedName>
        <fullName evidence="2">Uncharacterized protein LOC111105827</fullName>
    </submittedName>
</protein>
<organism evidence="1 2">
    <name type="scientific">Crassostrea virginica</name>
    <name type="common">Eastern oyster</name>
    <dbReference type="NCBI Taxonomy" id="6565"/>
    <lineage>
        <taxon>Eukaryota</taxon>
        <taxon>Metazoa</taxon>
        <taxon>Spiralia</taxon>
        <taxon>Lophotrochozoa</taxon>
        <taxon>Mollusca</taxon>
        <taxon>Bivalvia</taxon>
        <taxon>Autobranchia</taxon>
        <taxon>Pteriomorphia</taxon>
        <taxon>Ostreida</taxon>
        <taxon>Ostreoidea</taxon>
        <taxon>Ostreidae</taxon>
        <taxon>Crassostrea</taxon>
    </lineage>
</organism>
<reference evidence="2" key="1">
    <citation type="submission" date="2025-08" db="UniProtKB">
        <authorList>
            <consortium name="RefSeq"/>
        </authorList>
    </citation>
    <scope>IDENTIFICATION</scope>
    <source>
        <tissue evidence="2">Whole sample</tissue>
    </source>
</reference>
<evidence type="ECO:0000313" key="1">
    <source>
        <dbReference type="Proteomes" id="UP000694844"/>
    </source>
</evidence>
<evidence type="ECO:0000313" key="2">
    <source>
        <dbReference type="RefSeq" id="XP_022295941.1"/>
    </source>
</evidence>
<dbReference type="GeneID" id="111105827"/>
<dbReference type="AlphaFoldDB" id="A0A8B8AXS8"/>
<dbReference type="OrthoDB" id="6143593at2759"/>
<name>A0A8B8AXS8_CRAVI</name>
<dbReference type="Proteomes" id="UP000694844">
    <property type="component" value="Chromosome 8"/>
</dbReference>
<proteinExistence type="predicted"/>